<dbReference type="Proteomes" id="UP000291343">
    <property type="component" value="Unassembled WGS sequence"/>
</dbReference>
<keyword evidence="2" id="KW-0862">Zinc</keyword>
<feature type="region of interest" description="Disordered" evidence="3">
    <location>
        <begin position="115"/>
        <end position="136"/>
    </location>
</feature>
<dbReference type="Gene3D" id="3.40.1800.20">
    <property type="match status" value="1"/>
</dbReference>
<dbReference type="PROSITE" id="PS00028">
    <property type="entry name" value="ZINC_FINGER_C2H2_1"/>
    <property type="match status" value="1"/>
</dbReference>
<dbReference type="SMART" id="SM00355">
    <property type="entry name" value="ZnF_C2H2"/>
    <property type="match status" value="2"/>
</dbReference>
<keyword evidence="7" id="KW-1185">Reference proteome</keyword>
<organism evidence="6 7">
    <name type="scientific">Laodelphax striatellus</name>
    <name type="common">Small brown planthopper</name>
    <name type="synonym">Delphax striatella</name>
    <dbReference type="NCBI Taxonomy" id="195883"/>
    <lineage>
        <taxon>Eukaryota</taxon>
        <taxon>Metazoa</taxon>
        <taxon>Ecdysozoa</taxon>
        <taxon>Arthropoda</taxon>
        <taxon>Hexapoda</taxon>
        <taxon>Insecta</taxon>
        <taxon>Pterygota</taxon>
        <taxon>Neoptera</taxon>
        <taxon>Paraneoptera</taxon>
        <taxon>Hemiptera</taxon>
        <taxon>Auchenorrhyncha</taxon>
        <taxon>Fulgoroidea</taxon>
        <taxon>Delphacidae</taxon>
        <taxon>Criomorphinae</taxon>
        <taxon>Laodelphax</taxon>
    </lineage>
</organism>
<feature type="binding site" evidence="2">
    <location>
        <position position="428"/>
    </location>
    <ligand>
        <name>Zn(2+)</name>
        <dbReference type="ChEBI" id="CHEBI:29105"/>
    </ligand>
</feature>
<comment type="caution">
    <text evidence="6">The sequence shown here is derived from an EMBL/GenBank/DDBJ whole genome shotgun (WGS) entry which is preliminary data.</text>
</comment>
<feature type="binding site" evidence="2">
    <location>
        <position position="384"/>
    </location>
    <ligand>
        <name>Zn(2+)</name>
        <dbReference type="ChEBI" id="CHEBI:29105"/>
    </ligand>
</feature>
<gene>
    <name evidence="6" type="ORF">LSTR_LSTR012639</name>
</gene>
<dbReference type="SMART" id="SM00868">
    <property type="entry name" value="zf-AD"/>
    <property type="match status" value="1"/>
</dbReference>
<feature type="domain" description="C2H2-type" evidence="4">
    <location>
        <begin position="499"/>
        <end position="527"/>
    </location>
</feature>
<dbReference type="OrthoDB" id="654211at2759"/>
<proteinExistence type="predicted"/>
<dbReference type="PROSITE" id="PS50157">
    <property type="entry name" value="ZINC_FINGER_C2H2_2"/>
    <property type="match status" value="1"/>
</dbReference>
<protein>
    <submittedName>
        <fullName evidence="6">Uncharacterized protein</fullName>
    </submittedName>
</protein>
<evidence type="ECO:0000259" key="5">
    <source>
        <dbReference type="PROSITE" id="PS51915"/>
    </source>
</evidence>
<feature type="binding site" evidence="2">
    <location>
        <position position="381"/>
    </location>
    <ligand>
        <name>Zn(2+)</name>
        <dbReference type="ChEBI" id="CHEBI:29105"/>
    </ligand>
</feature>
<dbReference type="EMBL" id="QKKF02009658">
    <property type="protein sequence ID" value="RZF45216.1"/>
    <property type="molecule type" value="Genomic_DNA"/>
</dbReference>
<sequence length="590" mass="67645">MGLEENAPIRITNEIEHSHPPNFQLADERKFIHLIKKRAVEDTHLTISEIIKEVAAGMKPGFVLNGNLKRNLQRDTYEGNVMIQYLEATKDRLKTITQTIERFLKSKRLRRTLMNEKEGGYNEEGGAEEGRDTGKRLRRTLMNEKEGGYNEEGGAEEGRDTGQYDEEMVIVVVQKEGDDPMQNEYQHLVDNLAIEEEVAYDFINEHENSVNFMNESSQQLTSLTLLSSDKEFSVDGSVSNDTSKTVTIERFLKSKRLRRTLMNEKEGGYNEEGGAEEGRDTGQYDEEMVIVVVQKEGDDPMQNEYQHLVDNLAIEEEVAYDFINEHENSVNFMNESVSSGIEQQPMLSSQVQQQQIASANLDPVARRIIGTKSLKVRNEICRLCLSKHHNMCSLFDTSLTFIKSSLKEIIETCIGIKVLRDDATDRICRACISRLESIWAFREQCEVSDRMVKQMKKVKYVQSQSEGDRNQNLIYLPNNDPPQTSNEETLANADNQLQFFCNDCERKFHTEIALAAHVTNDHAHLKPFTHNTSFLVSCSLCGRKVLKKVLHDHYLQHKLAGEDKNVTANHREAYEVEKEEEEDEEYVDDV</sequence>
<accession>A0A482XH41</accession>
<dbReference type="InterPro" id="IPR013087">
    <property type="entry name" value="Znf_C2H2_type"/>
</dbReference>
<dbReference type="AlphaFoldDB" id="A0A482XH41"/>
<feature type="binding site" evidence="2">
    <location>
        <position position="431"/>
    </location>
    <ligand>
        <name>Zn(2+)</name>
        <dbReference type="ChEBI" id="CHEBI:29105"/>
    </ligand>
</feature>
<dbReference type="GO" id="GO:0008270">
    <property type="term" value="F:zinc ion binding"/>
    <property type="evidence" value="ECO:0007669"/>
    <property type="project" value="UniProtKB-UniRule"/>
</dbReference>
<dbReference type="SUPFAM" id="SSF57716">
    <property type="entry name" value="Glucocorticoid receptor-like (DNA-binding domain)"/>
    <property type="match status" value="1"/>
</dbReference>
<evidence type="ECO:0000256" key="3">
    <source>
        <dbReference type="SAM" id="MobiDB-lite"/>
    </source>
</evidence>
<evidence type="ECO:0000313" key="7">
    <source>
        <dbReference type="Proteomes" id="UP000291343"/>
    </source>
</evidence>
<reference evidence="6 7" key="1">
    <citation type="journal article" date="2017" name="Gigascience">
        <title>Genome sequence of the small brown planthopper, Laodelphax striatellus.</title>
        <authorList>
            <person name="Zhu J."/>
            <person name="Jiang F."/>
            <person name="Wang X."/>
            <person name="Yang P."/>
            <person name="Bao Y."/>
            <person name="Zhao W."/>
            <person name="Wang W."/>
            <person name="Lu H."/>
            <person name="Wang Q."/>
            <person name="Cui N."/>
            <person name="Li J."/>
            <person name="Chen X."/>
            <person name="Luo L."/>
            <person name="Yu J."/>
            <person name="Kang L."/>
            <person name="Cui F."/>
        </authorList>
    </citation>
    <scope>NUCLEOTIDE SEQUENCE [LARGE SCALE GENOMIC DNA]</scope>
    <source>
        <strain evidence="6">Lst14</strain>
    </source>
</reference>
<dbReference type="InterPro" id="IPR012934">
    <property type="entry name" value="Znf_AD"/>
</dbReference>
<dbReference type="PROSITE" id="PS51915">
    <property type="entry name" value="ZAD"/>
    <property type="match status" value="1"/>
</dbReference>
<evidence type="ECO:0000256" key="1">
    <source>
        <dbReference type="PROSITE-ProRule" id="PRU00042"/>
    </source>
</evidence>
<dbReference type="Pfam" id="PF07776">
    <property type="entry name" value="zf-AD"/>
    <property type="match status" value="1"/>
</dbReference>
<name>A0A482XH41_LAOST</name>
<evidence type="ECO:0000256" key="2">
    <source>
        <dbReference type="PROSITE-ProRule" id="PRU01263"/>
    </source>
</evidence>
<dbReference type="InParanoid" id="A0A482XH41"/>
<keyword evidence="2" id="KW-0479">Metal-binding</keyword>
<feature type="domain" description="ZAD" evidence="5">
    <location>
        <begin position="379"/>
        <end position="455"/>
    </location>
</feature>
<evidence type="ECO:0000313" key="6">
    <source>
        <dbReference type="EMBL" id="RZF45216.1"/>
    </source>
</evidence>
<dbReference type="GO" id="GO:0005634">
    <property type="term" value="C:nucleus"/>
    <property type="evidence" value="ECO:0007669"/>
    <property type="project" value="InterPro"/>
</dbReference>
<evidence type="ECO:0000259" key="4">
    <source>
        <dbReference type="PROSITE" id="PS50157"/>
    </source>
</evidence>
<keyword evidence="1" id="KW-0863">Zinc-finger</keyword>